<gene>
    <name evidence="3" type="ORF">QBC34DRAFT_401962</name>
</gene>
<dbReference type="AlphaFoldDB" id="A0AAV9GQU8"/>
<keyword evidence="4" id="KW-1185">Reference proteome</keyword>
<evidence type="ECO:0000313" key="3">
    <source>
        <dbReference type="EMBL" id="KAK4450998.1"/>
    </source>
</evidence>
<sequence length="296" mass="31698">MSNFGGLTTPFTPPAACSATNVYLSARDGHSMYMQAPTDTQLCFPSGYSPQVYGGYFSPAQCPMGYTTACISLKTVGTDHETIVTCCPSYQSTMFSCNTNNEAPWQSTLGCASGFTPTVTLTSITVTWNDITGSLSRTTETEGGMNAYSVQVRHRSGDFQTVTTETTTVHKTTTETTTGPTTTVYATTTTTLPVPGVTTTVPARDVDLLSPSAFVAAACTAVFFLIPTLAGFICFSLGRNDRRRKAREEAVRRNSREERPLLGSGFGGYQSTERRVPPSEGPPPPYRADVPSVGRC</sequence>
<protein>
    <submittedName>
        <fullName evidence="3">Uncharacterized protein</fullName>
    </submittedName>
</protein>
<evidence type="ECO:0000256" key="1">
    <source>
        <dbReference type="SAM" id="MobiDB-lite"/>
    </source>
</evidence>
<keyword evidence="2" id="KW-1133">Transmembrane helix</keyword>
<accession>A0AAV9GQU8</accession>
<evidence type="ECO:0000256" key="2">
    <source>
        <dbReference type="SAM" id="Phobius"/>
    </source>
</evidence>
<dbReference type="Proteomes" id="UP001321760">
    <property type="component" value="Unassembled WGS sequence"/>
</dbReference>
<proteinExistence type="predicted"/>
<organism evidence="3 4">
    <name type="scientific">Podospora aff. communis PSN243</name>
    <dbReference type="NCBI Taxonomy" id="3040156"/>
    <lineage>
        <taxon>Eukaryota</taxon>
        <taxon>Fungi</taxon>
        <taxon>Dikarya</taxon>
        <taxon>Ascomycota</taxon>
        <taxon>Pezizomycotina</taxon>
        <taxon>Sordariomycetes</taxon>
        <taxon>Sordariomycetidae</taxon>
        <taxon>Sordariales</taxon>
        <taxon>Podosporaceae</taxon>
        <taxon>Podospora</taxon>
    </lineage>
</organism>
<reference evidence="3" key="2">
    <citation type="submission" date="2023-05" db="EMBL/GenBank/DDBJ databases">
        <authorList>
            <consortium name="Lawrence Berkeley National Laboratory"/>
            <person name="Steindorff A."/>
            <person name="Hensen N."/>
            <person name="Bonometti L."/>
            <person name="Westerberg I."/>
            <person name="Brannstrom I.O."/>
            <person name="Guillou S."/>
            <person name="Cros-Aarteil S."/>
            <person name="Calhoun S."/>
            <person name="Haridas S."/>
            <person name="Kuo A."/>
            <person name="Mondo S."/>
            <person name="Pangilinan J."/>
            <person name="Riley R."/>
            <person name="Labutti K."/>
            <person name="Andreopoulos B."/>
            <person name="Lipzen A."/>
            <person name="Chen C."/>
            <person name="Yanf M."/>
            <person name="Daum C."/>
            <person name="Ng V."/>
            <person name="Clum A."/>
            <person name="Ohm R."/>
            <person name="Martin F."/>
            <person name="Silar P."/>
            <person name="Natvig D."/>
            <person name="Lalanne C."/>
            <person name="Gautier V."/>
            <person name="Ament-Velasquez S.L."/>
            <person name="Kruys A."/>
            <person name="Hutchinson M.I."/>
            <person name="Powell A.J."/>
            <person name="Barry K."/>
            <person name="Miller A.N."/>
            <person name="Grigoriev I.V."/>
            <person name="Debuchy R."/>
            <person name="Gladieux P."/>
            <person name="Thoren M.H."/>
            <person name="Johannesson H."/>
        </authorList>
    </citation>
    <scope>NUCLEOTIDE SEQUENCE</scope>
    <source>
        <strain evidence="3">PSN243</strain>
    </source>
</reference>
<reference evidence="3" key="1">
    <citation type="journal article" date="2023" name="Mol. Phylogenet. Evol.">
        <title>Genome-scale phylogeny and comparative genomics of the fungal order Sordariales.</title>
        <authorList>
            <person name="Hensen N."/>
            <person name="Bonometti L."/>
            <person name="Westerberg I."/>
            <person name="Brannstrom I.O."/>
            <person name="Guillou S."/>
            <person name="Cros-Aarteil S."/>
            <person name="Calhoun S."/>
            <person name="Haridas S."/>
            <person name="Kuo A."/>
            <person name="Mondo S."/>
            <person name="Pangilinan J."/>
            <person name="Riley R."/>
            <person name="LaButti K."/>
            <person name="Andreopoulos B."/>
            <person name="Lipzen A."/>
            <person name="Chen C."/>
            <person name="Yan M."/>
            <person name="Daum C."/>
            <person name="Ng V."/>
            <person name="Clum A."/>
            <person name="Steindorff A."/>
            <person name="Ohm R.A."/>
            <person name="Martin F."/>
            <person name="Silar P."/>
            <person name="Natvig D.O."/>
            <person name="Lalanne C."/>
            <person name="Gautier V."/>
            <person name="Ament-Velasquez S.L."/>
            <person name="Kruys A."/>
            <person name="Hutchinson M.I."/>
            <person name="Powell A.J."/>
            <person name="Barry K."/>
            <person name="Miller A.N."/>
            <person name="Grigoriev I.V."/>
            <person name="Debuchy R."/>
            <person name="Gladieux P."/>
            <person name="Hiltunen Thoren M."/>
            <person name="Johannesson H."/>
        </authorList>
    </citation>
    <scope>NUCLEOTIDE SEQUENCE</scope>
    <source>
        <strain evidence="3">PSN243</strain>
    </source>
</reference>
<comment type="caution">
    <text evidence="3">The sequence shown here is derived from an EMBL/GenBank/DDBJ whole genome shotgun (WGS) entry which is preliminary data.</text>
</comment>
<feature type="transmembrane region" description="Helical" evidence="2">
    <location>
        <begin position="213"/>
        <end position="237"/>
    </location>
</feature>
<evidence type="ECO:0000313" key="4">
    <source>
        <dbReference type="Proteomes" id="UP001321760"/>
    </source>
</evidence>
<keyword evidence="2" id="KW-0812">Transmembrane</keyword>
<name>A0AAV9GQU8_9PEZI</name>
<keyword evidence="2" id="KW-0472">Membrane</keyword>
<feature type="compositionally biased region" description="Basic and acidic residues" evidence="1">
    <location>
        <begin position="248"/>
        <end position="260"/>
    </location>
</feature>
<dbReference type="EMBL" id="MU865930">
    <property type="protein sequence ID" value="KAK4450998.1"/>
    <property type="molecule type" value="Genomic_DNA"/>
</dbReference>
<feature type="region of interest" description="Disordered" evidence="1">
    <location>
        <begin position="248"/>
        <end position="296"/>
    </location>
</feature>